<gene>
    <name evidence="1" type="ordered locus">PAE1727</name>
</gene>
<keyword evidence="1" id="KW-0378">Hydrolase</keyword>
<dbReference type="EMBL" id="AE009441">
    <property type="protein sequence ID" value="AAL63686.1"/>
    <property type="molecule type" value="Genomic_DNA"/>
</dbReference>
<evidence type="ECO:0000313" key="1">
    <source>
        <dbReference type="EMBL" id="AAL63686.1"/>
    </source>
</evidence>
<accession>Q8ZWL5</accession>
<dbReference type="InParanoid" id="Q8ZWL5"/>
<organism evidence="1 2">
    <name type="scientific">Pyrobaculum aerophilum (strain ATCC 51768 / DSM 7523 / JCM 9630 / CIP 104966 / NBRC 100827 / IM2)</name>
    <dbReference type="NCBI Taxonomy" id="178306"/>
    <lineage>
        <taxon>Archaea</taxon>
        <taxon>Thermoproteota</taxon>
        <taxon>Thermoprotei</taxon>
        <taxon>Thermoproteales</taxon>
        <taxon>Thermoproteaceae</taxon>
        <taxon>Pyrobaculum</taxon>
    </lineage>
</organism>
<dbReference type="PATRIC" id="fig|178306.9.peg.1278"/>
<dbReference type="InterPro" id="IPR033116">
    <property type="entry name" value="TRYPSIN_SER"/>
</dbReference>
<name>Q8ZWL5_PYRAE</name>
<reference evidence="1 2" key="1">
    <citation type="journal article" date="2002" name="Proc. Natl. Acad. Sci. U.S.A.">
        <title>Genome sequence of the hyperthermophilic crenarchaeon Pyrobaculum aerophilum.</title>
        <authorList>
            <person name="Fitz-Gibbon S.T."/>
            <person name="Ladner H."/>
            <person name="Kim U.J."/>
            <person name="Stetter K.O."/>
            <person name="Simon M.I."/>
            <person name="Miller J.H."/>
        </authorList>
    </citation>
    <scope>NUCLEOTIDE SEQUENCE [LARGE SCALE GENOMIC DNA]</scope>
    <source>
        <strain evidence="2">ATCC 51768 / DSM 7523 / JCM 9630 / CIP 104966 / NBRC 100827 / IM2</strain>
    </source>
</reference>
<dbReference type="InterPro" id="IPR018114">
    <property type="entry name" value="TRYPSIN_HIS"/>
</dbReference>
<dbReference type="HOGENOM" id="CLU_071485_0_0_2"/>
<dbReference type="Gene3D" id="2.40.10.10">
    <property type="entry name" value="Trypsin-like serine proteases"/>
    <property type="match status" value="2"/>
</dbReference>
<dbReference type="PROSITE" id="PS00135">
    <property type="entry name" value="TRYPSIN_SER"/>
    <property type="match status" value="1"/>
</dbReference>
<proteinExistence type="predicted"/>
<dbReference type="PROSITE" id="PS00134">
    <property type="entry name" value="TRYPSIN_HIS"/>
    <property type="match status" value="1"/>
</dbReference>
<dbReference type="InterPro" id="IPR009003">
    <property type="entry name" value="Peptidase_S1_PA"/>
</dbReference>
<dbReference type="GeneID" id="1465936"/>
<dbReference type="RefSeq" id="WP_011008158.1">
    <property type="nucleotide sequence ID" value="NC_003364.1"/>
</dbReference>
<keyword evidence="1" id="KW-0645">Protease</keyword>
<dbReference type="Proteomes" id="UP000002439">
    <property type="component" value="Chromosome"/>
</dbReference>
<dbReference type="GO" id="GO:0004252">
    <property type="term" value="F:serine-type endopeptidase activity"/>
    <property type="evidence" value="ECO:0007669"/>
    <property type="project" value="InterPro"/>
</dbReference>
<dbReference type="STRING" id="178306.PAE1727"/>
<dbReference type="InterPro" id="IPR043504">
    <property type="entry name" value="Peptidase_S1_PA_chymotrypsin"/>
</dbReference>
<evidence type="ECO:0000313" key="2">
    <source>
        <dbReference type="Proteomes" id="UP000002439"/>
    </source>
</evidence>
<dbReference type="AlphaFoldDB" id="Q8ZWL5"/>
<keyword evidence="2" id="KW-1185">Reference proteome</keyword>
<dbReference type="EnsemblBacteria" id="AAL63686">
    <property type="protein sequence ID" value="AAL63686"/>
    <property type="gene ID" value="PAE1727"/>
</dbReference>
<sequence length="275" mass="30262">MPKPGLARLGAISALVLAAAAYGLSLTDRWNDLAGGVQIEVGYDQTPDRYFTVGYCSLGVAVYWYESGSRVFGYLTAGHCTNSQYQDAVYQPYRNLNVGDNNYIGTVIRDSYYSGTTPVIDAALIKIEASSRTVRPWIATSAVGFQTDALVNWYYTIVNAPQDPGGSRYSKLGYRCGYDWGLKIDKVTYVIDENGIIALVYRLIKDGGGRINACQGDSGGPVFYMWSQRIDSMVVYYANVLGLIKGVNDVSNPTAIYVTPIDEALNRLQVYLYTL</sequence>
<dbReference type="GO" id="GO:0006508">
    <property type="term" value="P:proteolysis"/>
    <property type="evidence" value="ECO:0007669"/>
    <property type="project" value="UniProtKB-KW"/>
</dbReference>
<dbReference type="eggNOG" id="arCOG03377">
    <property type="taxonomic scope" value="Archaea"/>
</dbReference>
<dbReference type="SUPFAM" id="SSF50494">
    <property type="entry name" value="Trypsin-like serine proteases"/>
    <property type="match status" value="1"/>
</dbReference>
<dbReference type="KEGG" id="pai:PAE1727"/>
<protein>
    <submittedName>
        <fullName evidence="1">Protease, conjectural</fullName>
    </submittedName>
</protein>